<gene>
    <name evidence="1" type="ORF">J2Z22_001980</name>
</gene>
<evidence type="ECO:0000313" key="1">
    <source>
        <dbReference type="EMBL" id="MDT3426454.1"/>
    </source>
</evidence>
<name>A0ABU3H6M9_9BACL</name>
<organism evidence="1 2">
    <name type="scientific">Paenibacillus forsythiae</name>
    <dbReference type="NCBI Taxonomy" id="365616"/>
    <lineage>
        <taxon>Bacteria</taxon>
        <taxon>Bacillati</taxon>
        <taxon>Bacillota</taxon>
        <taxon>Bacilli</taxon>
        <taxon>Bacillales</taxon>
        <taxon>Paenibacillaceae</taxon>
        <taxon>Paenibacillus</taxon>
    </lineage>
</organism>
<reference evidence="1 2" key="1">
    <citation type="submission" date="2023-07" db="EMBL/GenBank/DDBJ databases">
        <title>Genomic Encyclopedia of Type Strains, Phase IV (KMG-IV): sequencing the most valuable type-strain genomes for metagenomic binning, comparative biology and taxonomic classification.</title>
        <authorList>
            <person name="Goeker M."/>
        </authorList>
    </citation>
    <scope>NUCLEOTIDE SEQUENCE [LARGE SCALE GENOMIC DNA]</scope>
    <source>
        <strain evidence="1 2">T98</strain>
    </source>
</reference>
<evidence type="ECO:0008006" key="3">
    <source>
        <dbReference type="Google" id="ProtNLM"/>
    </source>
</evidence>
<keyword evidence="2" id="KW-1185">Reference proteome</keyword>
<proteinExistence type="predicted"/>
<accession>A0ABU3H6M9</accession>
<sequence>MSLQPAGYQQQVLFKANPASIESLKSLRNHLHHICRTHVNRYVRIETIDGQVFVGRIVHCERGLLTLAVPRPGGQRSVFGSPYSAQDELILTLVLYELLVITLLYT</sequence>
<dbReference type="EMBL" id="JAUSUY010000007">
    <property type="protein sequence ID" value="MDT3426454.1"/>
    <property type="molecule type" value="Genomic_DNA"/>
</dbReference>
<comment type="caution">
    <text evidence="1">The sequence shown here is derived from an EMBL/GenBank/DDBJ whole genome shotgun (WGS) entry which is preliminary data.</text>
</comment>
<protein>
    <recommendedName>
        <fullName evidence="3">DUF2642 domain-containing protein</fullName>
    </recommendedName>
</protein>
<evidence type="ECO:0000313" key="2">
    <source>
        <dbReference type="Proteomes" id="UP001248709"/>
    </source>
</evidence>
<dbReference type="Proteomes" id="UP001248709">
    <property type="component" value="Unassembled WGS sequence"/>
</dbReference>
<dbReference type="RefSeq" id="WP_025700527.1">
    <property type="nucleotide sequence ID" value="NZ_JAUSUY010000007.1"/>
</dbReference>